<dbReference type="RefSeq" id="XP_025353154.1">
    <property type="nucleotide sequence ID" value="XM_025495908.1"/>
</dbReference>
<gene>
    <name evidence="2" type="ORF">FA14DRAFT_110116</name>
</gene>
<dbReference type="GeneID" id="37017689"/>
<evidence type="ECO:0000256" key="1">
    <source>
        <dbReference type="SAM" id="Phobius"/>
    </source>
</evidence>
<dbReference type="EMBL" id="KZ819605">
    <property type="protein sequence ID" value="PWN32852.1"/>
    <property type="molecule type" value="Genomic_DNA"/>
</dbReference>
<dbReference type="AlphaFoldDB" id="A0A316V5V5"/>
<reference evidence="2 3" key="1">
    <citation type="journal article" date="2018" name="Mol. Biol. Evol.">
        <title>Broad Genomic Sampling Reveals a Smut Pathogenic Ancestry of the Fungal Clade Ustilaginomycotina.</title>
        <authorList>
            <person name="Kijpornyongpan T."/>
            <person name="Mondo S.J."/>
            <person name="Barry K."/>
            <person name="Sandor L."/>
            <person name="Lee J."/>
            <person name="Lipzen A."/>
            <person name="Pangilinan J."/>
            <person name="LaButti K."/>
            <person name="Hainaut M."/>
            <person name="Henrissat B."/>
            <person name="Grigoriev I.V."/>
            <person name="Spatafora J.W."/>
            <person name="Aime M.C."/>
        </authorList>
    </citation>
    <scope>NUCLEOTIDE SEQUENCE [LARGE SCALE GENOMIC DNA]</scope>
    <source>
        <strain evidence="2 3">MCA 3882</strain>
    </source>
</reference>
<dbReference type="Proteomes" id="UP000245771">
    <property type="component" value="Unassembled WGS sequence"/>
</dbReference>
<organism evidence="2 3">
    <name type="scientific">Meira miltonrushii</name>
    <dbReference type="NCBI Taxonomy" id="1280837"/>
    <lineage>
        <taxon>Eukaryota</taxon>
        <taxon>Fungi</taxon>
        <taxon>Dikarya</taxon>
        <taxon>Basidiomycota</taxon>
        <taxon>Ustilaginomycotina</taxon>
        <taxon>Exobasidiomycetes</taxon>
        <taxon>Exobasidiales</taxon>
        <taxon>Brachybasidiaceae</taxon>
        <taxon>Meira</taxon>
    </lineage>
</organism>
<name>A0A316V5V5_9BASI</name>
<evidence type="ECO:0000313" key="3">
    <source>
        <dbReference type="Proteomes" id="UP000245771"/>
    </source>
</evidence>
<feature type="transmembrane region" description="Helical" evidence="1">
    <location>
        <begin position="387"/>
        <end position="404"/>
    </location>
</feature>
<feature type="transmembrane region" description="Helical" evidence="1">
    <location>
        <begin position="318"/>
        <end position="335"/>
    </location>
</feature>
<keyword evidence="3" id="KW-1185">Reference proteome</keyword>
<feature type="transmembrane region" description="Helical" evidence="1">
    <location>
        <begin position="355"/>
        <end position="375"/>
    </location>
</feature>
<feature type="transmembrane region" description="Helical" evidence="1">
    <location>
        <begin position="175"/>
        <end position="193"/>
    </location>
</feature>
<feature type="non-terminal residue" evidence="2">
    <location>
        <position position="1"/>
    </location>
</feature>
<accession>A0A316V5V5</accession>
<dbReference type="STRING" id="1280837.A0A316V5V5"/>
<sequence>KMFPPLMLLRDNTLDELKSNAVGPRKPPGGFLGSMPGIGTLLGTIVDFVIGVEGSTLAAGIFRLSLFMDFIQIMNMNVQSTSDYRSFRTINNNSLSADYMLLHVVPSFVALNFVSVFGAAVILLLIFTGIAALLLISFWRMTKRYNPNRTLQGFASQPWIFRTLKPADGTHTAEIRFANVSVVMSLTVLYIPLSKLSVDALVWSSDYWPTHNRASTTTPNIEGMCYKTNTDPDQFNWAFVIIPVAALTVIFYTLWFPYLMMRTIKKLLPRVDEYNELGNKRTGGEMETEYMRLLGRDKSPLNFMYIDYRRKWGTYKPLYILCFKLSNLLIISIFTQQNCIFHKADVRKMLVIQQSALICMQSVLLCAHLSIQPFVDMLSNRSELCSRFGYVMTAVIGLLVALQVKGSTVYQSALLYVVQALTYSGNIYFSIAGTSWMSHWIKRLQVRIDFSIDIFSPVLQLEKHIKRRIWQETLSTILLSGPEYRMPIGQMVTFSVDDHWPPYLLQFRGTIAERHIENLKIVKSVGMTSYQDALNMLDAEGYSERWKSVIKRIQTEFAGPDAYWQPLEITPANKRAFEGVSSYFGKAFLVPFPPTLVISYDQTQQGVCGATVQLTTLQELEAFIWQNESETIRNRKWVRLSLRALEGQKVYCPHVETENITPQGRMLTWLAGLENRKDRYTMAKPIYYDEGILTIQRKIGPNAGGYSFESGFDVFVTYAQGQRRDEGGLSVVRKSLTVDAAAAFGLRDDFEYSPSLEQFFNDNYSIITLRYPQMAQLLQNYRVCFYREALEKRKTMQYAFLTEIFDTPSYSIKEMEKDFGCSKGNAVVRQLPVRYKAASTMLVQRMAHVRKTQVHQWWYIFWDDFWRQNNGDYAALQSNAQLFSPQYPTSIAYTPMPRKKLEELLKSKTGIWRATNAKKGIVDQGLINRIYFMIDELAFNRSLRRPGEAQSGAGRGEPLVVGTVRTDGSIGVRSIETISIPTSSKAAHHYPLYSDPFAATSRHTGGGTDHDVSSIVERYAWPWTEQRLSGRPSQNAFKRFKGRILEWLSIRPYKLHDDIQQLFIYLRIVD</sequence>
<keyword evidence="1" id="KW-1133">Transmembrane helix</keyword>
<dbReference type="OrthoDB" id="10261361at2759"/>
<keyword evidence="1" id="KW-0472">Membrane</keyword>
<proteinExistence type="predicted"/>
<feature type="non-terminal residue" evidence="2">
    <location>
        <position position="1070"/>
    </location>
</feature>
<protein>
    <submittedName>
        <fullName evidence="2">Uncharacterized protein</fullName>
    </submittedName>
</protein>
<feature type="transmembrane region" description="Helical" evidence="1">
    <location>
        <begin position="237"/>
        <end position="260"/>
    </location>
</feature>
<keyword evidence="1" id="KW-0812">Transmembrane</keyword>
<evidence type="ECO:0000313" key="2">
    <source>
        <dbReference type="EMBL" id="PWN32852.1"/>
    </source>
</evidence>
<feature type="transmembrane region" description="Helical" evidence="1">
    <location>
        <begin position="120"/>
        <end position="139"/>
    </location>
</feature>
<dbReference type="InParanoid" id="A0A316V5V5"/>